<comment type="function">
    <text evidence="1">Responsible for the formation of the pyrimidine heterocycle in the thiamine biosynthesis pathway. Catalyzes the formation of hydroxymethylpyrimidine phosphate (HMP-P) from histidine and pyridoxal phosphate (PLP). The protein uses PLP and the active site histidine to form HMP-P, generating an inactive enzyme. The enzyme can only undergo a single turnover, which suggests it is a suicide enzyme.</text>
</comment>
<dbReference type="AlphaFoldDB" id="A0A1M7UE12"/>
<dbReference type="GO" id="GO:0046872">
    <property type="term" value="F:metal ion binding"/>
    <property type="evidence" value="ECO:0007669"/>
    <property type="project" value="UniProtKB-KW"/>
</dbReference>
<dbReference type="Proteomes" id="UP000184096">
    <property type="component" value="Chromosome I"/>
</dbReference>
<keyword evidence="12" id="KW-0732">Signal</keyword>
<dbReference type="GO" id="GO:0016740">
    <property type="term" value="F:transferase activity"/>
    <property type="evidence" value="ECO:0007669"/>
    <property type="project" value="UniProtKB-KW"/>
</dbReference>
<feature type="chain" id="PRO_5012839445" description="Thiamine pyrimidine synthase" evidence="12">
    <location>
        <begin position="31"/>
        <end position="328"/>
    </location>
</feature>
<sequence length="328" mass="34809">MSVLARLYALAVLGLALGGVALGGVAAAHATDVNFITDFGYNGRHSYFYVALDKGYYKAEGLNVTILRGQGSIDAIKKVASGAAMIGFADAGALVLARSNDAIPVKLLAVVYAKPPHAIFALADSGIKTPRDLEGKTVADSAFSAIPLIFNAYAQAAGVDPKKVKWVSAESASLPSLLATGRVDAIGQFTVGEPLIDASVRPRKLIRLAYKDGGLDYYGNGLIATEQTIKENPDLLKAFVRATLKGMRDAFANPSEAGVILNRYHKEISPEVGTGETELVKELAVLPDRPLGAIDEEHLKQTIDIVAKSYPINRPVDPKDMFAPGFIE</sequence>
<evidence type="ECO:0000256" key="8">
    <source>
        <dbReference type="ARBA" id="ARBA00022977"/>
    </source>
</evidence>
<evidence type="ECO:0000256" key="5">
    <source>
        <dbReference type="ARBA" id="ARBA00022679"/>
    </source>
</evidence>
<evidence type="ECO:0000256" key="12">
    <source>
        <dbReference type="SAM" id="SignalP"/>
    </source>
</evidence>
<dbReference type="RefSeq" id="WP_072821348.1">
    <property type="nucleotide sequence ID" value="NZ_LT670849.1"/>
</dbReference>
<keyword evidence="7" id="KW-0663">Pyridoxal phosphate</keyword>
<organism evidence="14 15">
    <name type="scientific">Bradyrhizobium erythrophlei</name>
    <dbReference type="NCBI Taxonomy" id="1437360"/>
    <lineage>
        <taxon>Bacteria</taxon>
        <taxon>Pseudomonadati</taxon>
        <taxon>Pseudomonadota</taxon>
        <taxon>Alphaproteobacteria</taxon>
        <taxon>Hyphomicrobiales</taxon>
        <taxon>Nitrobacteraceae</taxon>
        <taxon>Bradyrhizobium</taxon>
    </lineage>
</organism>
<keyword evidence="9" id="KW-0408">Iron</keyword>
<evidence type="ECO:0000256" key="6">
    <source>
        <dbReference type="ARBA" id="ARBA00022723"/>
    </source>
</evidence>
<reference evidence="15" key="1">
    <citation type="submission" date="2016-11" db="EMBL/GenBank/DDBJ databases">
        <authorList>
            <person name="Varghese N."/>
            <person name="Submissions S."/>
        </authorList>
    </citation>
    <scope>NUCLEOTIDE SEQUENCE [LARGE SCALE GENOMIC DNA]</scope>
    <source>
        <strain evidence="15">GAS401</strain>
    </source>
</reference>
<accession>A0A1M7UE12</accession>
<dbReference type="InterPro" id="IPR015168">
    <property type="entry name" value="SsuA/THI5"/>
</dbReference>
<evidence type="ECO:0000256" key="10">
    <source>
        <dbReference type="ARBA" id="ARBA00033171"/>
    </source>
</evidence>
<evidence type="ECO:0000256" key="3">
    <source>
        <dbReference type="ARBA" id="ARBA00009406"/>
    </source>
</evidence>
<evidence type="ECO:0000256" key="7">
    <source>
        <dbReference type="ARBA" id="ARBA00022898"/>
    </source>
</evidence>
<name>A0A1M7UE12_9BRAD</name>
<evidence type="ECO:0000256" key="2">
    <source>
        <dbReference type="ARBA" id="ARBA00004948"/>
    </source>
</evidence>
<evidence type="ECO:0000313" key="14">
    <source>
        <dbReference type="EMBL" id="SHN81188.1"/>
    </source>
</evidence>
<protein>
    <recommendedName>
        <fullName evidence="10">Thiamine pyrimidine synthase</fullName>
    </recommendedName>
</protein>
<keyword evidence="15" id="KW-1185">Reference proteome</keyword>
<keyword evidence="8" id="KW-0784">Thiamine biosynthesis</keyword>
<evidence type="ECO:0000256" key="4">
    <source>
        <dbReference type="ARBA" id="ARBA00011738"/>
    </source>
</evidence>
<dbReference type="Gene3D" id="3.40.190.10">
    <property type="entry name" value="Periplasmic binding protein-like II"/>
    <property type="match status" value="2"/>
</dbReference>
<dbReference type="InterPro" id="IPR027939">
    <property type="entry name" value="NMT1/THI5"/>
</dbReference>
<proteinExistence type="inferred from homology"/>
<keyword evidence="6" id="KW-0479">Metal-binding</keyword>
<evidence type="ECO:0000256" key="9">
    <source>
        <dbReference type="ARBA" id="ARBA00023004"/>
    </source>
</evidence>
<evidence type="ECO:0000259" key="13">
    <source>
        <dbReference type="Pfam" id="PF09084"/>
    </source>
</evidence>
<keyword evidence="5" id="KW-0808">Transferase</keyword>
<gene>
    <name evidence="14" type="ORF">SAMN05444170_4646</name>
</gene>
<comment type="subunit">
    <text evidence="4">Homodimer.</text>
</comment>
<evidence type="ECO:0000256" key="11">
    <source>
        <dbReference type="ARBA" id="ARBA00048179"/>
    </source>
</evidence>
<comment type="pathway">
    <text evidence="2">Cofactor biosynthesis; thiamine diphosphate biosynthesis.</text>
</comment>
<evidence type="ECO:0000256" key="1">
    <source>
        <dbReference type="ARBA" id="ARBA00003469"/>
    </source>
</evidence>
<dbReference type="OrthoDB" id="9815602at2"/>
<evidence type="ECO:0000313" key="15">
    <source>
        <dbReference type="Proteomes" id="UP000184096"/>
    </source>
</evidence>
<dbReference type="PANTHER" id="PTHR31528:SF1">
    <property type="entry name" value="4-AMINO-5-HYDROXYMETHYL-2-METHYLPYRIMIDINE PHOSPHATE SYNTHASE THI11-RELATED"/>
    <property type="match status" value="1"/>
</dbReference>
<dbReference type="EMBL" id="LT670849">
    <property type="protein sequence ID" value="SHN81188.1"/>
    <property type="molecule type" value="Genomic_DNA"/>
</dbReference>
<dbReference type="GO" id="GO:0009228">
    <property type="term" value="P:thiamine biosynthetic process"/>
    <property type="evidence" value="ECO:0007669"/>
    <property type="project" value="UniProtKB-KW"/>
</dbReference>
<dbReference type="Pfam" id="PF09084">
    <property type="entry name" value="NMT1"/>
    <property type="match status" value="1"/>
</dbReference>
<comment type="similarity">
    <text evidence="3">Belongs to the NMT1/THI5 family.</text>
</comment>
<dbReference type="PANTHER" id="PTHR31528">
    <property type="entry name" value="4-AMINO-5-HYDROXYMETHYL-2-METHYLPYRIMIDINE PHOSPHATE SYNTHASE THI11-RELATED"/>
    <property type="match status" value="1"/>
</dbReference>
<feature type="signal peptide" evidence="12">
    <location>
        <begin position="1"/>
        <end position="30"/>
    </location>
</feature>
<feature type="domain" description="SsuA/THI5-like" evidence="13">
    <location>
        <begin position="43"/>
        <end position="257"/>
    </location>
</feature>
<comment type="catalytic activity">
    <reaction evidence="11">
        <text>N(6)-(pyridoxal phosphate)-L-lysyl-[4-amino-5-hydroxymethyl-2-methylpyrimidine phosphate synthase] + L-histidyl-[4-amino-5-hydroxymethyl-2-methylpyrimidine phosphate synthase] + 2 Fe(3+) + 4 H2O = L-lysyl-[4-amino-5-hydroxymethyl-2-methylpyrimidine phosphate synthase] + (2S)-2-amino-5-hydroxy-4-oxopentanoyl-[4-amino-5-hydroxymethyl-2-methylpyrimidine phosphate synthase] + 4-amino-2-methyl-5-(phosphooxymethyl)pyrimidine + 3-oxopropanoate + 2 Fe(2+) + 2 H(+)</text>
        <dbReference type="Rhea" id="RHEA:65756"/>
        <dbReference type="Rhea" id="RHEA-COMP:16892"/>
        <dbReference type="Rhea" id="RHEA-COMP:16893"/>
        <dbReference type="Rhea" id="RHEA-COMP:16894"/>
        <dbReference type="Rhea" id="RHEA-COMP:16895"/>
        <dbReference type="ChEBI" id="CHEBI:15377"/>
        <dbReference type="ChEBI" id="CHEBI:15378"/>
        <dbReference type="ChEBI" id="CHEBI:29033"/>
        <dbReference type="ChEBI" id="CHEBI:29034"/>
        <dbReference type="ChEBI" id="CHEBI:29969"/>
        <dbReference type="ChEBI" id="CHEBI:29979"/>
        <dbReference type="ChEBI" id="CHEBI:33190"/>
        <dbReference type="ChEBI" id="CHEBI:58354"/>
        <dbReference type="ChEBI" id="CHEBI:143915"/>
        <dbReference type="ChEBI" id="CHEBI:157692"/>
    </reaction>
    <physiologicalReaction direction="left-to-right" evidence="11">
        <dbReference type="Rhea" id="RHEA:65757"/>
    </physiologicalReaction>
</comment>
<dbReference type="SUPFAM" id="SSF53850">
    <property type="entry name" value="Periplasmic binding protein-like II"/>
    <property type="match status" value="1"/>
</dbReference>